<sequence length="119" mass="13019">MELPSSSYQSVFRLKKVGHSVYVLTIKGEAINLTQKTPSGKNLQNLSLSFSTHFAVHFPPKKTRIVRALSIFSTLITTGVGREIGKSFPPQCFLLLSPSPPNISHIVLPPQPHLSSISP</sequence>
<evidence type="ECO:0000313" key="1">
    <source>
        <dbReference type="EMBL" id="CAG6607481.1"/>
    </source>
</evidence>
<dbReference type="AlphaFoldDB" id="A0A8D8LE86"/>
<reference evidence="1" key="1">
    <citation type="submission" date="2021-05" db="EMBL/GenBank/DDBJ databases">
        <authorList>
            <person name="Alioto T."/>
            <person name="Alioto T."/>
            <person name="Gomez Garrido J."/>
        </authorList>
    </citation>
    <scope>NUCLEOTIDE SEQUENCE</scope>
</reference>
<accession>A0A8D8LE86</accession>
<proteinExistence type="predicted"/>
<organism evidence="1">
    <name type="scientific">Cacopsylla melanoneura</name>
    <dbReference type="NCBI Taxonomy" id="428564"/>
    <lineage>
        <taxon>Eukaryota</taxon>
        <taxon>Metazoa</taxon>
        <taxon>Ecdysozoa</taxon>
        <taxon>Arthropoda</taxon>
        <taxon>Hexapoda</taxon>
        <taxon>Insecta</taxon>
        <taxon>Pterygota</taxon>
        <taxon>Neoptera</taxon>
        <taxon>Paraneoptera</taxon>
        <taxon>Hemiptera</taxon>
        <taxon>Sternorrhyncha</taxon>
        <taxon>Psylloidea</taxon>
        <taxon>Psyllidae</taxon>
        <taxon>Psyllinae</taxon>
        <taxon>Cacopsylla</taxon>
    </lineage>
</organism>
<dbReference type="EMBL" id="HBUF01008201">
    <property type="protein sequence ID" value="CAG6607481.1"/>
    <property type="molecule type" value="Transcribed_RNA"/>
</dbReference>
<name>A0A8D8LE86_9HEMI</name>
<protein>
    <submittedName>
        <fullName evidence="1">Uncharacterized protein</fullName>
    </submittedName>
</protein>